<reference evidence="2" key="1">
    <citation type="submission" date="2021-02" db="EMBL/GenBank/DDBJ databases">
        <authorList>
            <person name="Dougan E. K."/>
            <person name="Rhodes N."/>
            <person name="Thang M."/>
            <person name="Chan C."/>
        </authorList>
    </citation>
    <scope>NUCLEOTIDE SEQUENCE</scope>
</reference>
<keyword evidence="1" id="KW-0812">Transmembrane</keyword>
<evidence type="ECO:0000313" key="2">
    <source>
        <dbReference type="EMBL" id="CAE7800166.1"/>
    </source>
</evidence>
<evidence type="ECO:0000256" key="1">
    <source>
        <dbReference type="SAM" id="Phobius"/>
    </source>
</evidence>
<accession>A0A812YX06</accession>
<feature type="transmembrane region" description="Helical" evidence="1">
    <location>
        <begin position="239"/>
        <end position="262"/>
    </location>
</feature>
<name>A0A812YX06_9DINO</name>
<sequence>MGKTTKAAAKAKVLVKKEPGTSAAEDKKDLCNFLTQVKGSDQPDKVAVYKHYTSLGRYDKQKKELLALWKNDKSCKWYGSWSKRVTFTEKEEAEGRTGFGTRFQVASLLEMPADSKEFLAVEKSLVLMDGMADDQWDEKDPTQVAFAKAKLKRFHLAKIAVTFGKTTTDKTWSESVEANRQTGKASGEQLSSVLDIVGRTGGSSEAGSSSQGAEVKTHEDLRFEKYQNQVAVLSTSKSIFFAFKLGIIFFAYIYIPGSFLYIGLRYRGAGPRQARGCCCSPPPSFGSRPRQQGCGYEDVPCRAAGLP</sequence>
<gene>
    <name evidence="2" type="ORF">SNEC2469_LOCUS23591</name>
</gene>
<keyword evidence="1" id="KW-0472">Membrane</keyword>
<evidence type="ECO:0000313" key="3">
    <source>
        <dbReference type="Proteomes" id="UP000601435"/>
    </source>
</evidence>
<organism evidence="2 3">
    <name type="scientific">Symbiodinium necroappetens</name>
    <dbReference type="NCBI Taxonomy" id="1628268"/>
    <lineage>
        <taxon>Eukaryota</taxon>
        <taxon>Sar</taxon>
        <taxon>Alveolata</taxon>
        <taxon>Dinophyceae</taxon>
        <taxon>Suessiales</taxon>
        <taxon>Symbiodiniaceae</taxon>
        <taxon>Symbiodinium</taxon>
    </lineage>
</organism>
<dbReference type="Proteomes" id="UP000601435">
    <property type="component" value="Unassembled WGS sequence"/>
</dbReference>
<protein>
    <submittedName>
        <fullName evidence="2">Uncharacterized protein</fullName>
    </submittedName>
</protein>
<comment type="caution">
    <text evidence="2">The sequence shown here is derived from an EMBL/GenBank/DDBJ whole genome shotgun (WGS) entry which is preliminary data.</text>
</comment>
<proteinExistence type="predicted"/>
<dbReference type="EMBL" id="CAJNJA010044220">
    <property type="protein sequence ID" value="CAE7800166.1"/>
    <property type="molecule type" value="Genomic_DNA"/>
</dbReference>
<keyword evidence="1" id="KW-1133">Transmembrane helix</keyword>
<dbReference type="OrthoDB" id="436225at2759"/>
<dbReference type="AlphaFoldDB" id="A0A812YX06"/>
<keyword evidence="3" id="KW-1185">Reference proteome</keyword>